<keyword evidence="2" id="KW-0378">Hydrolase</keyword>
<dbReference type="Proteomes" id="UP001501251">
    <property type="component" value="Unassembled WGS sequence"/>
</dbReference>
<dbReference type="SUPFAM" id="SSF52540">
    <property type="entry name" value="P-loop containing nucleoside triphosphate hydrolases"/>
    <property type="match status" value="1"/>
</dbReference>
<keyword evidence="2" id="KW-0547">Nucleotide-binding</keyword>
<sequence length="1053" mass="116498">MTFTEHYRFRSELVRQVELDLVGPTEPDNNEVITDRPITKYAAGILFPQDENESVEEEMPLDTEAEGPHIDPDSVPDPAVTMANVRYPSSMGLTFAVDTNISKTITVLVEAAQYVSESSVERVRKRSTDNVDERWLRRPLSIPPKSVDVTVPGQCRIEAADGLQLFTRIRPANDHGVVAVTMALLNTVTVSRGGDRDAVSFFQPRITVTAPDETAAFVERMPPGKTDGDEELNAYRLLYRHAPTFATGHGCAVEWEHAPNEINDVASIRAAQRIRTTFIPTYDLRLADSNPKIDTRSLGMAYLASATDSEVLSALKGLTSGYRGWIGDRRAQAEQLVDADFKKIALDHLGACDEACDRMEAGIGLLTGSVMEAFQLANRAMAMQRARTDWLKKGRPAGGLDESKGVWRPFQIAFVLLSLGGVVDKNSPDRRIADVLWFPTGGGKTEAYLGLIAFTVFLRRLRDPRHGGGVTVLMRYTLRLLTVQQFERAALLMCCMESIRREHPSSRGSAEISIGMWVGQGSTPNSLDDAKTALRKLGRREEVQEKNPVQIRSCPWCGHALDYRNYVITVDRLTIACGTDGCEFQDGLPVHVVDETIYAARPTLIIATADKFASIPWRGDQVAKLFNLTTKEPAPELIIQDELHLISGPLGTLAGLYETAVDLAAEHPKVVASTATIRRASRQGLALFNREVSQFPPPGLDARDSYFSVETPPTEKASRLYVGLLAPATSQTTLLVRAYASLLHHAKAIEGTDQVRDAYWTLLGYFNSLRLLAGAKLQVQDDVGDRLGLLSKQLEQEERQILWDIELTSREPSSAIPRHLQDMAKSLPEEAIDVILATNMISVGVDVDRLGLMAVMGQPQSTSEYIQATSRVGRTWPGLVTTLFNSMRSRDRSHYENFTAYHSALYRQVEATSVTPFSARARDRAIHAVVIGLARLLIPEARPKHAAASIGDFESKLRKICDTVLERVGRIAGEAEQAATAKQIDEVIGQWLERADSEPNLVYDDFRNPGNGLLMDAGRYDQSNDEISDTMPTLWSLRDVDVESTLYLDRGLR</sequence>
<dbReference type="RefSeq" id="WP_344921983.1">
    <property type="nucleotide sequence ID" value="NZ_BAABAQ010000014.1"/>
</dbReference>
<name>A0ABP8BEP2_9ACTN</name>
<feature type="domain" description="Helicase C-terminal" evidence="1">
    <location>
        <begin position="754"/>
        <end position="937"/>
    </location>
</feature>
<dbReference type="PROSITE" id="PS51194">
    <property type="entry name" value="HELICASE_CTER"/>
    <property type="match status" value="1"/>
</dbReference>
<dbReference type="CDD" id="cd18785">
    <property type="entry name" value="SF2_C"/>
    <property type="match status" value="1"/>
</dbReference>
<keyword evidence="3" id="KW-1185">Reference proteome</keyword>
<gene>
    <name evidence="2" type="ORF">GCM10022252_64910</name>
</gene>
<organism evidence="2 3">
    <name type="scientific">Streptosporangium oxazolinicum</name>
    <dbReference type="NCBI Taxonomy" id="909287"/>
    <lineage>
        <taxon>Bacteria</taxon>
        <taxon>Bacillati</taxon>
        <taxon>Actinomycetota</taxon>
        <taxon>Actinomycetes</taxon>
        <taxon>Streptosporangiales</taxon>
        <taxon>Streptosporangiaceae</taxon>
        <taxon>Streptosporangium</taxon>
    </lineage>
</organism>
<protein>
    <submittedName>
        <fullName evidence="2">Helicase-related protein</fullName>
    </submittedName>
</protein>
<evidence type="ECO:0000313" key="3">
    <source>
        <dbReference type="Proteomes" id="UP001501251"/>
    </source>
</evidence>
<dbReference type="InterPro" id="IPR001650">
    <property type="entry name" value="Helicase_C-like"/>
</dbReference>
<dbReference type="Pfam" id="PF00271">
    <property type="entry name" value="Helicase_C"/>
    <property type="match status" value="1"/>
</dbReference>
<reference evidence="3" key="1">
    <citation type="journal article" date="2019" name="Int. J. Syst. Evol. Microbiol.">
        <title>The Global Catalogue of Microorganisms (GCM) 10K type strain sequencing project: providing services to taxonomists for standard genome sequencing and annotation.</title>
        <authorList>
            <consortium name="The Broad Institute Genomics Platform"/>
            <consortium name="The Broad Institute Genome Sequencing Center for Infectious Disease"/>
            <person name="Wu L."/>
            <person name="Ma J."/>
        </authorList>
    </citation>
    <scope>NUCLEOTIDE SEQUENCE [LARGE SCALE GENOMIC DNA]</scope>
    <source>
        <strain evidence="3">JCM 17388</strain>
    </source>
</reference>
<proteinExistence type="predicted"/>
<evidence type="ECO:0000259" key="1">
    <source>
        <dbReference type="PROSITE" id="PS51194"/>
    </source>
</evidence>
<dbReference type="GO" id="GO:0004386">
    <property type="term" value="F:helicase activity"/>
    <property type="evidence" value="ECO:0007669"/>
    <property type="project" value="UniProtKB-KW"/>
</dbReference>
<dbReference type="InterPro" id="IPR027417">
    <property type="entry name" value="P-loop_NTPase"/>
</dbReference>
<comment type="caution">
    <text evidence="2">The sequence shown here is derived from an EMBL/GenBank/DDBJ whole genome shotgun (WGS) entry which is preliminary data.</text>
</comment>
<keyword evidence="2" id="KW-0347">Helicase</keyword>
<accession>A0ABP8BEP2</accession>
<evidence type="ECO:0000313" key="2">
    <source>
        <dbReference type="EMBL" id="GAA4205022.1"/>
    </source>
</evidence>
<dbReference type="EMBL" id="BAABAQ010000014">
    <property type="protein sequence ID" value="GAA4205022.1"/>
    <property type="molecule type" value="Genomic_DNA"/>
</dbReference>
<keyword evidence="2" id="KW-0067">ATP-binding</keyword>
<dbReference type="Gene3D" id="3.40.50.300">
    <property type="entry name" value="P-loop containing nucleotide triphosphate hydrolases"/>
    <property type="match status" value="1"/>
</dbReference>